<dbReference type="EMBL" id="ABJB010951439">
    <property type="status" value="NOT_ANNOTATED_CDS"/>
    <property type="molecule type" value="Genomic_DNA"/>
</dbReference>
<dbReference type="VEuPathDB" id="VectorBase:ISCI014044"/>
<dbReference type="EMBL" id="ABJB011089969">
    <property type="status" value="NOT_ANNOTATED_CDS"/>
    <property type="molecule type" value="Genomic_DNA"/>
</dbReference>
<reference evidence="5" key="2">
    <citation type="submission" date="2020-05" db="UniProtKB">
        <authorList>
            <consortium name="EnsemblMetazoa"/>
        </authorList>
    </citation>
    <scope>IDENTIFICATION</scope>
    <source>
        <strain evidence="5">wikel</strain>
    </source>
</reference>
<keyword evidence="2" id="KW-0963">Cytoplasm</keyword>
<evidence type="ECO:0000313" key="5">
    <source>
        <dbReference type="EnsemblMetazoa" id="ISCW014044-PA"/>
    </source>
</evidence>
<evidence type="ECO:0000256" key="3">
    <source>
        <dbReference type="SAM" id="MobiDB-lite"/>
    </source>
</evidence>
<dbReference type="EMBL" id="DS971592">
    <property type="protein sequence ID" value="EEC20067.1"/>
    <property type="molecule type" value="Genomic_DNA"/>
</dbReference>
<evidence type="ECO:0000313" key="6">
    <source>
        <dbReference type="Proteomes" id="UP000001555"/>
    </source>
</evidence>
<dbReference type="VEuPathDB" id="VectorBase:ISCW014044"/>
<dbReference type="PaxDb" id="6945-B7QMJ5"/>
<dbReference type="InParanoid" id="B7QMJ5"/>
<dbReference type="AlphaFoldDB" id="B7QMJ5"/>
<dbReference type="Proteomes" id="UP000001555">
    <property type="component" value="Unassembled WGS sequence"/>
</dbReference>
<dbReference type="InterPro" id="IPR035899">
    <property type="entry name" value="DBL_dom_sf"/>
</dbReference>
<evidence type="ECO:0000256" key="1">
    <source>
        <dbReference type="ARBA" id="ARBA00004496"/>
    </source>
</evidence>
<name>B7QMJ5_IXOSC</name>
<dbReference type="EMBL" id="ABJB010119756">
    <property type="status" value="NOT_ANNOTATED_CDS"/>
    <property type="molecule type" value="Genomic_DNA"/>
</dbReference>
<protein>
    <submittedName>
        <fullName evidence="4 5">Uncharacterized protein</fullName>
    </submittedName>
</protein>
<dbReference type="PANTHER" id="PTHR46006:SF5">
    <property type="entry name" value="DH DOMAIN-CONTAINING PROTEIN"/>
    <property type="match status" value="1"/>
</dbReference>
<dbReference type="OrthoDB" id="2015333at2759"/>
<evidence type="ECO:0000313" key="4">
    <source>
        <dbReference type="EMBL" id="EEC20067.1"/>
    </source>
</evidence>
<dbReference type="HOGENOM" id="CLU_1121169_0_0_1"/>
<accession>B7QMJ5</accession>
<dbReference type="EMBL" id="ABJB010880494">
    <property type="status" value="NOT_ANNOTATED_CDS"/>
    <property type="molecule type" value="Genomic_DNA"/>
</dbReference>
<reference evidence="4 6" key="1">
    <citation type="submission" date="2008-03" db="EMBL/GenBank/DDBJ databases">
        <title>Annotation of Ixodes scapularis.</title>
        <authorList>
            <consortium name="Ixodes scapularis Genome Project Consortium"/>
            <person name="Caler E."/>
            <person name="Hannick L.I."/>
            <person name="Bidwell S."/>
            <person name="Joardar V."/>
            <person name="Thiagarajan M."/>
            <person name="Amedeo P."/>
            <person name="Galinsky K.J."/>
            <person name="Schobel S."/>
            <person name="Inman J."/>
            <person name="Hostetler J."/>
            <person name="Miller J."/>
            <person name="Hammond M."/>
            <person name="Megy K."/>
            <person name="Lawson D."/>
            <person name="Kodira C."/>
            <person name="Sutton G."/>
            <person name="Meyer J."/>
            <person name="Hill C.A."/>
            <person name="Birren B."/>
            <person name="Nene V."/>
            <person name="Collins F."/>
            <person name="Alarcon-Chaidez F."/>
            <person name="Wikel S."/>
            <person name="Strausberg R."/>
        </authorList>
    </citation>
    <scope>NUCLEOTIDE SEQUENCE [LARGE SCALE GENOMIC DNA]</scope>
    <source>
        <strain evidence="6">Wikel</strain>
        <strain evidence="4">Wikel colony</strain>
    </source>
</reference>
<dbReference type="InterPro" id="IPR051480">
    <property type="entry name" value="Endocytic_GEF_Adapter"/>
</dbReference>
<dbReference type="EnsemblMetazoa" id="ISCW014044-RA">
    <property type="protein sequence ID" value="ISCW014044-PA"/>
    <property type="gene ID" value="ISCW014044"/>
</dbReference>
<keyword evidence="6" id="KW-1185">Reference proteome</keyword>
<gene>
    <name evidence="4" type="ORF">IscW_ISCW014044</name>
</gene>
<dbReference type="SUPFAM" id="SSF48065">
    <property type="entry name" value="DBL homology domain (DH-domain)"/>
    <property type="match status" value="1"/>
</dbReference>
<dbReference type="VEuPathDB" id="VectorBase:ISCP_034016"/>
<dbReference type="STRING" id="6945.B7QMJ5"/>
<organism>
    <name type="scientific">Ixodes scapularis</name>
    <name type="common">Black-legged tick</name>
    <name type="synonym">Deer tick</name>
    <dbReference type="NCBI Taxonomy" id="6945"/>
    <lineage>
        <taxon>Eukaryota</taxon>
        <taxon>Metazoa</taxon>
        <taxon>Ecdysozoa</taxon>
        <taxon>Arthropoda</taxon>
        <taxon>Chelicerata</taxon>
        <taxon>Arachnida</taxon>
        <taxon>Acari</taxon>
        <taxon>Parasitiformes</taxon>
        <taxon>Ixodida</taxon>
        <taxon>Ixodoidea</taxon>
        <taxon>Ixodidae</taxon>
        <taxon>Ixodinae</taxon>
        <taxon>Ixodes</taxon>
    </lineage>
</organism>
<comment type="subcellular location">
    <subcellularLocation>
        <location evidence="1">Cytoplasm</location>
    </subcellularLocation>
</comment>
<proteinExistence type="predicted"/>
<dbReference type="EMBL" id="ABJB010822391">
    <property type="status" value="NOT_ANNOTATED_CDS"/>
    <property type="molecule type" value="Genomic_DNA"/>
</dbReference>
<dbReference type="PANTHER" id="PTHR46006">
    <property type="entry name" value="RHO GUANINE NUCLEOTIDE EXCHANGE FACTOR AT 64C, ISOFORM A"/>
    <property type="match status" value="1"/>
</dbReference>
<sequence length="248" mass="28019">MTSCPVLRENARGRGMHGDEAASLISKVYESTSTFYVSLTGGTRAPREEKAPQSRPTARSPDEPLYADTLPTVVSAPECAVYDDCSASQEPVYEELPDQPTQQHREKKVLPFDIPQKSFFEGASKADILGYLEDAKVRGLENLVSDLGTVSFEALAEDTALDKLVTGDEELVCPKCEKKRTERREIITEIVQTELKYGHDLRIVKEAENSMETREWLKQLRYHAKDLGSWRRRRNGMANIMINGMDRY</sequence>
<evidence type="ECO:0000256" key="2">
    <source>
        <dbReference type="ARBA" id="ARBA00022490"/>
    </source>
</evidence>
<dbReference type="GO" id="GO:0005737">
    <property type="term" value="C:cytoplasm"/>
    <property type="evidence" value="ECO:0007669"/>
    <property type="project" value="UniProtKB-SubCell"/>
</dbReference>
<feature type="region of interest" description="Disordered" evidence="3">
    <location>
        <begin position="40"/>
        <end position="66"/>
    </location>
</feature>